<sequence>MQQKSNFVFRILANRFHTKDFEKFSQSLSETDRSAITSVDIASTNTEALVRDDFKDLLELHYSWLLPHVKSLPPELIPTYLSSLDPSQKKGLSEILGVKPNPKKPIPLAQAYLHKIIRQKAIDKSILPREYLPPSQLSPLLDLNKAFIVEVIDLLGIHDLAEKIRSIVDKTKLRSIYKCLTPVKQKYLEFVLRQTEKVMLSELDLQHWDGTPEKLLNSLHKRGLVRLSMALSEETPDFIWHLTHKIDTGRANFIEKQMQTPPSQEVTKVIKNQLINIVNLINHKREP</sequence>
<dbReference type="RefSeq" id="WP_098037241.1">
    <property type="nucleotide sequence ID" value="NZ_CWGJ01000001.1"/>
</dbReference>
<organism evidence="1 2">
    <name type="scientific">Estrella lausannensis</name>
    <dbReference type="NCBI Taxonomy" id="483423"/>
    <lineage>
        <taxon>Bacteria</taxon>
        <taxon>Pseudomonadati</taxon>
        <taxon>Chlamydiota</taxon>
        <taxon>Chlamydiia</taxon>
        <taxon>Parachlamydiales</taxon>
        <taxon>Candidatus Criblamydiaceae</taxon>
        <taxon>Estrella</taxon>
    </lineage>
</organism>
<protein>
    <submittedName>
        <fullName evidence="1">Uncharacterized protein</fullName>
    </submittedName>
</protein>
<name>A0A0H5DNM3_9BACT</name>
<dbReference type="Proteomes" id="UP000220251">
    <property type="component" value="Unassembled WGS sequence"/>
</dbReference>
<dbReference type="OrthoDB" id="21161at2"/>
<gene>
    <name evidence="1" type="ORF">ELAC_0019</name>
</gene>
<dbReference type="EMBL" id="CWGJ01000001">
    <property type="protein sequence ID" value="CRX37383.1"/>
    <property type="molecule type" value="Genomic_DNA"/>
</dbReference>
<evidence type="ECO:0000313" key="1">
    <source>
        <dbReference type="EMBL" id="CRX37383.1"/>
    </source>
</evidence>
<reference evidence="2" key="1">
    <citation type="submission" date="2015-06" db="EMBL/GenBank/DDBJ databases">
        <authorList>
            <person name="Bertelli C."/>
        </authorList>
    </citation>
    <scope>NUCLEOTIDE SEQUENCE [LARGE SCALE GENOMIC DNA]</scope>
    <source>
        <strain evidence="2">CRIB-30</strain>
    </source>
</reference>
<evidence type="ECO:0000313" key="2">
    <source>
        <dbReference type="Proteomes" id="UP000220251"/>
    </source>
</evidence>
<dbReference type="AlphaFoldDB" id="A0A0H5DNM3"/>
<keyword evidence="2" id="KW-1185">Reference proteome</keyword>
<accession>A0A0H5DNM3</accession>
<proteinExistence type="predicted"/>